<protein>
    <submittedName>
        <fullName evidence="2">NAD(P)H-dependent oxidoreductase</fullName>
    </submittedName>
</protein>
<dbReference type="RefSeq" id="WP_213170848.1">
    <property type="nucleotide sequence ID" value="NZ_CP070496.1"/>
</dbReference>
<dbReference type="PANTHER" id="PTHR30543">
    <property type="entry name" value="CHROMATE REDUCTASE"/>
    <property type="match status" value="1"/>
</dbReference>
<name>A0A895XN77_9ACTN</name>
<dbReference type="InterPro" id="IPR005025">
    <property type="entry name" value="FMN_Rdtase-like_dom"/>
</dbReference>
<dbReference type="InterPro" id="IPR050712">
    <property type="entry name" value="NAD(P)H-dep_reductase"/>
</dbReference>
<dbReference type="PANTHER" id="PTHR30543:SF21">
    <property type="entry name" value="NAD(P)H-DEPENDENT FMN REDUCTASE LOT6"/>
    <property type="match status" value="1"/>
</dbReference>
<evidence type="ECO:0000313" key="3">
    <source>
        <dbReference type="Proteomes" id="UP000662939"/>
    </source>
</evidence>
<dbReference type="GO" id="GO:0010181">
    <property type="term" value="F:FMN binding"/>
    <property type="evidence" value="ECO:0007669"/>
    <property type="project" value="TreeGrafter"/>
</dbReference>
<accession>A0A895XN77</accession>
<reference evidence="2" key="1">
    <citation type="submission" date="2021-02" db="EMBL/GenBank/DDBJ databases">
        <title>Natronoglycomyces albus gen. nov., sp. nov, a haloalkaliphilic actinobacterium from a soda solonchak soil.</title>
        <authorList>
            <person name="Sorokin D.Y."/>
            <person name="Khijniak T.V."/>
            <person name="Zakharycheva A.P."/>
            <person name="Boueva O.V."/>
            <person name="Ariskina E.V."/>
            <person name="Hahnke R.L."/>
            <person name="Bunk B."/>
            <person name="Sproer C."/>
            <person name="Schumann P."/>
            <person name="Evtushenko L.I."/>
            <person name="Kublanov I.V."/>
        </authorList>
    </citation>
    <scope>NUCLEOTIDE SEQUENCE</scope>
    <source>
        <strain evidence="2">DSM 106290</strain>
    </source>
</reference>
<organism evidence="2 3">
    <name type="scientific">Natronoglycomyces albus</name>
    <dbReference type="NCBI Taxonomy" id="2811108"/>
    <lineage>
        <taxon>Bacteria</taxon>
        <taxon>Bacillati</taxon>
        <taxon>Actinomycetota</taxon>
        <taxon>Actinomycetes</taxon>
        <taxon>Glycomycetales</taxon>
        <taxon>Glycomycetaceae</taxon>
        <taxon>Natronoglycomyces</taxon>
    </lineage>
</organism>
<gene>
    <name evidence="2" type="ORF">JQS30_13920</name>
</gene>
<dbReference type="GO" id="GO:0016491">
    <property type="term" value="F:oxidoreductase activity"/>
    <property type="evidence" value="ECO:0007669"/>
    <property type="project" value="InterPro"/>
</dbReference>
<dbReference type="GO" id="GO:0005829">
    <property type="term" value="C:cytosol"/>
    <property type="evidence" value="ECO:0007669"/>
    <property type="project" value="TreeGrafter"/>
</dbReference>
<dbReference type="SUPFAM" id="SSF52218">
    <property type="entry name" value="Flavoproteins"/>
    <property type="match status" value="1"/>
</dbReference>
<keyword evidence="3" id="KW-1185">Reference proteome</keyword>
<dbReference type="AlphaFoldDB" id="A0A895XN77"/>
<dbReference type="Pfam" id="PF03358">
    <property type="entry name" value="FMN_red"/>
    <property type="match status" value="1"/>
</dbReference>
<dbReference type="Proteomes" id="UP000662939">
    <property type="component" value="Chromosome"/>
</dbReference>
<dbReference type="KEGG" id="nav:JQS30_13920"/>
<dbReference type="InterPro" id="IPR029039">
    <property type="entry name" value="Flavoprotein-like_sf"/>
</dbReference>
<feature type="domain" description="NADPH-dependent FMN reductase-like" evidence="1">
    <location>
        <begin position="3"/>
        <end position="151"/>
    </location>
</feature>
<dbReference type="EMBL" id="CP070496">
    <property type="protein sequence ID" value="QSB04849.1"/>
    <property type="molecule type" value="Genomic_DNA"/>
</dbReference>
<evidence type="ECO:0000313" key="2">
    <source>
        <dbReference type="EMBL" id="QSB04849.1"/>
    </source>
</evidence>
<dbReference type="Gene3D" id="3.40.50.360">
    <property type="match status" value="1"/>
</dbReference>
<sequence>MATIAVMSGSIRRESVNSAVIATITDIITRHHRDLAVVNVPIAQFPHFSEDIESAGIGTDVQALKDTVGHADALVISSPAYNGFPPGVLKNALDWLSRPGGNSPLTGLPVAIASASPGRAGGENVQPRLREVLTNCGARVVECDPVAIGGAFALERSGGCFTDPEVRSRLDRLVAATLAALPSPEPCGSRQPVPAPVA</sequence>
<proteinExistence type="predicted"/>
<evidence type="ECO:0000259" key="1">
    <source>
        <dbReference type="Pfam" id="PF03358"/>
    </source>
</evidence>